<dbReference type="GO" id="GO:0005525">
    <property type="term" value="F:GTP binding"/>
    <property type="evidence" value="ECO:0007669"/>
    <property type="project" value="UniProtKB-KW"/>
</dbReference>
<evidence type="ECO:0000256" key="2">
    <source>
        <dbReference type="ARBA" id="ARBA00022741"/>
    </source>
</evidence>
<reference evidence="7 8" key="1">
    <citation type="submission" date="2016-04" db="EMBL/GenBank/DDBJ databases">
        <authorList>
            <person name="Evans L.H."/>
            <person name="Alamgir A."/>
            <person name="Owens N."/>
            <person name="Weber N.D."/>
            <person name="Virtaneva K."/>
            <person name="Barbian K."/>
            <person name="Babar A."/>
            <person name="Rosenke K."/>
        </authorList>
    </citation>
    <scope>NUCLEOTIDE SEQUENCE [LARGE SCALE GENOMIC DNA]</scope>
    <source>
        <strain evidence="8">S5(T) (JCM 30642 \VKM B-2941)</strain>
    </source>
</reference>
<gene>
    <name evidence="7" type="ORF">CSP5_0926</name>
</gene>
<dbReference type="SMART" id="SM00382">
    <property type="entry name" value="AAA"/>
    <property type="match status" value="1"/>
</dbReference>
<dbReference type="InterPro" id="IPR003593">
    <property type="entry name" value="AAA+_ATPase"/>
</dbReference>
<evidence type="ECO:0000256" key="3">
    <source>
        <dbReference type="ARBA" id="ARBA00022801"/>
    </source>
</evidence>
<dbReference type="Pfam" id="PF03308">
    <property type="entry name" value="MeaB"/>
    <property type="match status" value="1"/>
</dbReference>
<dbReference type="GO" id="GO:0003924">
    <property type="term" value="F:GTPase activity"/>
    <property type="evidence" value="ECO:0007669"/>
    <property type="project" value="InterPro"/>
</dbReference>
<proteinExistence type="inferred from homology"/>
<dbReference type="AlphaFoldDB" id="A0A1N5UEJ6"/>
<keyword evidence="5" id="KW-0143">Chaperone</keyword>
<dbReference type="NCBIfam" id="TIGR00750">
    <property type="entry name" value="lao"/>
    <property type="match status" value="1"/>
</dbReference>
<keyword evidence="4" id="KW-0342">GTP-binding</keyword>
<name>A0A1N5UEJ6_9ARCH</name>
<comment type="similarity">
    <text evidence="1">Belongs to the SIMIBI class G3E GTPase family. ArgK/MeaB subfamily.</text>
</comment>
<protein>
    <submittedName>
        <fullName evidence="7">G-protein chaperone of isobutyryl-CoA mutase</fullName>
    </submittedName>
</protein>
<evidence type="ECO:0000256" key="4">
    <source>
        <dbReference type="ARBA" id="ARBA00023134"/>
    </source>
</evidence>
<sequence>MDDLIRRIREGDKQAIARSISLVEGANMILKKELLTKLYPYTGHSQVVGITGPPGIGKSTLIGNLSSLIKNSGKSVAVLAIDASSPYTGGSLLGNRIRMQEQLWENKIYMRSLANRGTKGGLADSALGSVSILDASGFDYIIIETVGAGQADLDIMNLADTTILILAPGLGDQVQAIKAGIMEIADIFDINKMDRDGSYFAMKDIEETLSLDENRSFPREVVGSTNTNLESYKELFAAINRHRKYLEGSDQLGKKRLDFGLKWVLESELREKLIEPIIERFHQREKNKRGNYYQDIDHLISNINIEDLMEKI</sequence>
<dbReference type="InterPro" id="IPR005129">
    <property type="entry name" value="GTPase_ArgK"/>
</dbReference>
<dbReference type="EMBL" id="LT671858">
    <property type="protein sequence ID" value="SIM59100.1"/>
    <property type="molecule type" value="Genomic_DNA"/>
</dbReference>
<evidence type="ECO:0000256" key="5">
    <source>
        <dbReference type="ARBA" id="ARBA00023186"/>
    </source>
</evidence>
<dbReference type="PANTHER" id="PTHR43087">
    <property type="entry name" value="LYSINE/ARGININE/ORNITHINE TRANSPORT SYSTEM KINASE"/>
    <property type="match status" value="1"/>
</dbReference>
<evidence type="ECO:0000313" key="8">
    <source>
        <dbReference type="Proteomes" id="UP000195607"/>
    </source>
</evidence>
<accession>A0A1N5UEJ6</accession>
<feature type="domain" description="AAA+ ATPase" evidence="6">
    <location>
        <begin position="44"/>
        <end position="250"/>
    </location>
</feature>
<evidence type="ECO:0000256" key="1">
    <source>
        <dbReference type="ARBA" id="ARBA00009625"/>
    </source>
</evidence>
<evidence type="ECO:0000259" key="6">
    <source>
        <dbReference type="SMART" id="SM00382"/>
    </source>
</evidence>
<dbReference type="PANTHER" id="PTHR43087:SF1">
    <property type="entry name" value="LAO_AO TRANSPORT SYSTEM ATPASE"/>
    <property type="match status" value="1"/>
</dbReference>
<keyword evidence="2" id="KW-0547">Nucleotide-binding</keyword>
<dbReference type="Gene3D" id="1.20.5.170">
    <property type="match status" value="1"/>
</dbReference>
<evidence type="ECO:0000313" key="7">
    <source>
        <dbReference type="EMBL" id="SIM59100.1"/>
    </source>
</evidence>
<dbReference type="SUPFAM" id="SSF52540">
    <property type="entry name" value="P-loop containing nucleoside triphosphate hydrolases"/>
    <property type="match status" value="1"/>
</dbReference>
<dbReference type="Gene3D" id="3.40.50.300">
    <property type="entry name" value="P-loop containing nucleotide triphosphate hydrolases"/>
    <property type="match status" value="1"/>
</dbReference>
<keyword evidence="3" id="KW-0378">Hydrolase</keyword>
<dbReference type="InterPro" id="IPR052040">
    <property type="entry name" value="GTPase/Isobutyryl-CoA_mutase"/>
</dbReference>
<dbReference type="InterPro" id="IPR027417">
    <property type="entry name" value="P-loop_NTPase"/>
</dbReference>
<dbReference type="Proteomes" id="UP000195607">
    <property type="component" value="Chromosome I"/>
</dbReference>
<organism evidence="7 8">
    <name type="scientific">Cuniculiplasma divulgatum</name>
    <dbReference type="NCBI Taxonomy" id="1673428"/>
    <lineage>
        <taxon>Archaea</taxon>
        <taxon>Methanobacteriati</taxon>
        <taxon>Thermoplasmatota</taxon>
        <taxon>Thermoplasmata</taxon>
        <taxon>Thermoplasmatales</taxon>
        <taxon>Cuniculiplasmataceae</taxon>
        <taxon>Cuniculiplasma</taxon>
    </lineage>
</organism>